<comment type="caution">
    <text evidence="1">The sequence shown here is derived from an EMBL/GenBank/DDBJ whole genome shotgun (WGS) entry which is preliminary data.</text>
</comment>
<reference evidence="2" key="1">
    <citation type="journal article" date="2019" name="Int. J. Syst. Evol. Microbiol.">
        <title>The Global Catalogue of Microorganisms (GCM) 10K type strain sequencing project: providing services to taxonomists for standard genome sequencing and annotation.</title>
        <authorList>
            <consortium name="The Broad Institute Genomics Platform"/>
            <consortium name="The Broad Institute Genome Sequencing Center for Infectious Disease"/>
            <person name="Wu L."/>
            <person name="Ma J."/>
        </authorList>
    </citation>
    <scope>NUCLEOTIDE SEQUENCE [LARGE SCALE GENOMIC DNA]</scope>
    <source>
        <strain evidence="2">CCUG 62974</strain>
    </source>
</reference>
<keyword evidence="2" id="KW-1185">Reference proteome</keyword>
<dbReference type="EMBL" id="JBHTHX010000860">
    <property type="protein sequence ID" value="MFD0887243.1"/>
    <property type="molecule type" value="Genomic_DNA"/>
</dbReference>
<gene>
    <name evidence="1" type="ORF">ACFQ08_22095</name>
</gene>
<sequence length="86" mass="9779">MIWGETWVRLGGRHRRGEPVSRPRVRRWDPADRASAEQLDQIEPAWAVWYGVATRCFYAAAVWPTPEPLVVCAGSADELCRLMRAA</sequence>
<protein>
    <submittedName>
        <fullName evidence="1">Uncharacterized protein</fullName>
    </submittedName>
</protein>
<dbReference type="Proteomes" id="UP001597024">
    <property type="component" value="Unassembled WGS sequence"/>
</dbReference>
<accession>A0ABW3DX19</accession>
<name>A0ABW3DX19_9ACTN</name>
<organism evidence="1 2">
    <name type="scientific">Streptosporangium algeriense</name>
    <dbReference type="NCBI Taxonomy" id="1682748"/>
    <lineage>
        <taxon>Bacteria</taxon>
        <taxon>Bacillati</taxon>
        <taxon>Actinomycetota</taxon>
        <taxon>Actinomycetes</taxon>
        <taxon>Streptosporangiales</taxon>
        <taxon>Streptosporangiaceae</taxon>
        <taxon>Streptosporangium</taxon>
    </lineage>
</organism>
<feature type="non-terminal residue" evidence="1">
    <location>
        <position position="86"/>
    </location>
</feature>
<evidence type="ECO:0000313" key="2">
    <source>
        <dbReference type="Proteomes" id="UP001597024"/>
    </source>
</evidence>
<evidence type="ECO:0000313" key="1">
    <source>
        <dbReference type="EMBL" id="MFD0887243.1"/>
    </source>
</evidence>
<proteinExistence type="predicted"/>